<keyword evidence="5" id="KW-0067">ATP-binding</keyword>
<organism evidence="5 6">
    <name type="scientific">Ricinus communis</name>
    <name type="common">Castor bean</name>
    <dbReference type="NCBI Taxonomy" id="3988"/>
    <lineage>
        <taxon>Eukaryota</taxon>
        <taxon>Viridiplantae</taxon>
        <taxon>Streptophyta</taxon>
        <taxon>Embryophyta</taxon>
        <taxon>Tracheophyta</taxon>
        <taxon>Spermatophyta</taxon>
        <taxon>Magnoliopsida</taxon>
        <taxon>eudicotyledons</taxon>
        <taxon>Gunneridae</taxon>
        <taxon>Pentapetalae</taxon>
        <taxon>rosids</taxon>
        <taxon>fabids</taxon>
        <taxon>Malpighiales</taxon>
        <taxon>Euphorbiaceae</taxon>
        <taxon>Acalyphoideae</taxon>
        <taxon>Acalypheae</taxon>
        <taxon>Ricinus</taxon>
    </lineage>
</organism>
<evidence type="ECO:0000256" key="2">
    <source>
        <dbReference type="SAM" id="Phobius"/>
    </source>
</evidence>
<protein>
    <submittedName>
        <fullName evidence="5">ATP-binding cassette transporter, putative</fullName>
    </submittedName>
</protein>
<keyword evidence="2" id="KW-1133">Transmembrane helix</keyword>
<keyword evidence="1" id="KW-0813">Transport</keyword>
<sequence length="298" mass="33230">MTMTVFLRTQMAVDLMSANYLMASMYYALVRLFTNGVTELSLTIIRLPVVYKQRSFYLYPAWAYSIPASITMVLATTIGSVTFVLMFLFGGFILPRRKLVSKGNCTLGREVLISHGLDFDGYFYWISLGALLGFTVLFDLGFSLALTYLKPPKMSGAIISRKKLSQLLGREGHKCSAQQVGYIGRMVLPFEPLTMTFKDVQYFVDTPPEMRKHGFPEKKLQLLRDITGAFRPGVLTALMGISRAGKTTLMDVLSGRKTGGTVEGEIRIGGHPKVQNTFARISGYCEQNDIHSPQITVE</sequence>
<dbReference type="PANTHER" id="PTHR19241">
    <property type="entry name" value="ATP-BINDING CASSETTE TRANSPORTER"/>
    <property type="match status" value="1"/>
</dbReference>
<dbReference type="FunFam" id="3.40.50.300:FF:003489">
    <property type="entry name" value="ABC transporter G family member 39"/>
    <property type="match status" value="1"/>
</dbReference>
<evidence type="ECO:0000313" key="6">
    <source>
        <dbReference type="Proteomes" id="UP000008311"/>
    </source>
</evidence>
<keyword evidence="5" id="KW-0547">Nucleotide-binding</keyword>
<evidence type="ECO:0000313" key="5">
    <source>
        <dbReference type="EMBL" id="EEF43175.1"/>
    </source>
</evidence>
<name>B9RZZ2_RICCO</name>
<accession>B9RZZ2</accession>
<keyword evidence="2" id="KW-0472">Membrane</keyword>
<feature type="domain" description="Plant PDR ABC transporter associated" evidence="4">
    <location>
        <begin position="101"/>
        <end position="159"/>
    </location>
</feature>
<dbReference type="InterPro" id="IPR003439">
    <property type="entry name" value="ABC_transporter-like_ATP-bd"/>
</dbReference>
<dbReference type="GO" id="GO:0005524">
    <property type="term" value="F:ATP binding"/>
    <property type="evidence" value="ECO:0007669"/>
    <property type="project" value="UniProtKB-KW"/>
</dbReference>
<dbReference type="Gene3D" id="3.40.50.300">
    <property type="entry name" value="P-loop containing nucleotide triphosphate hydrolases"/>
    <property type="match status" value="1"/>
</dbReference>
<dbReference type="Proteomes" id="UP000008311">
    <property type="component" value="Unassembled WGS sequence"/>
</dbReference>
<feature type="transmembrane region" description="Helical" evidence="2">
    <location>
        <begin position="122"/>
        <end position="149"/>
    </location>
</feature>
<dbReference type="InParanoid" id="B9RZZ2"/>
<dbReference type="Pfam" id="PF00005">
    <property type="entry name" value="ABC_tran"/>
    <property type="match status" value="1"/>
</dbReference>
<dbReference type="GO" id="GO:0016887">
    <property type="term" value="F:ATP hydrolysis activity"/>
    <property type="evidence" value="ECO:0007669"/>
    <property type="project" value="InterPro"/>
</dbReference>
<dbReference type="AlphaFoldDB" id="B9RZZ2"/>
<dbReference type="InterPro" id="IPR027417">
    <property type="entry name" value="P-loop_NTPase"/>
</dbReference>
<keyword evidence="2" id="KW-0812">Transmembrane</keyword>
<keyword evidence="6" id="KW-1185">Reference proteome</keyword>
<reference evidence="6" key="1">
    <citation type="journal article" date="2010" name="Nat. Biotechnol.">
        <title>Draft genome sequence of the oilseed species Ricinus communis.</title>
        <authorList>
            <person name="Chan A.P."/>
            <person name="Crabtree J."/>
            <person name="Zhao Q."/>
            <person name="Lorenzi H."/>
            <person name="Orvis J."/>
            <person name="Puiu D."/>
            <person name="Melake-Berhan A."/>
            <person name="Jones K.M."/>
            <person name="Redman J."/>
            <person name="Chen G."/>
            <person name="Cahoon E.B."/>
            <person name="Gedil M."/>
            <person name="Stanke M."/>
            <person name="Haas B.J."/>
            <person name="Wortman J.R."/>
            <person name="Fraser-Liggett C.M."/>
            <person name="Ravel J."/>
            <person name="Rabinowicz P.D."/>
        </authorList>
    </citation>
    <scope>NUCLEOTIDE SEQUENCE [LARGE SCALE GENOMIC DNA]</scope>
    <source>
        <strain evidence="6">cv. Hale</strain>
    </source>
</reference>
<dbReference type="SUPFAM" id="SSF52540">
    <property type="entry name" value="P-loop containing nucleoside triphosphate hydrolases"/>
    <property type="match status" value="1"/>
</dbReference>
<proteinExistence type="predicted"/>
<feature type="domain" description="ABC transporter" evidence="3">
    <location>
        <begin position="223"/>
        <end position="297"/>
    </location>
</feature>
<dbReference type="InterPro" id="IPR013581">
    <property type="entry name" value="PDR_assoc"/>
</dbReference>
<dbReference type="EMBL" id="EQ973835">
    <property type="protein sequence ID" value="EEF43175.1"/>
    <property type="molecule type" value="Genomic_DNA"/>
</dbReference>
<feature type="transmembrane region" description="Helical" evidence="2">
    <location>
        <begin position="25"/>
        <end position="49"/>
    </location>
</feature>
<evidence type="ECO:0000259" key="3">
    <source>
        <dbReference type="Pfam" id="PF00005"/>
    </source>
</evidence>
<feature type="transmembrane region" description="Helical" evidence="2">
    <location>
        <begin position="61"/>
        <end position="94"/>
    </location>
</feature>
<gene>
    <name evidence="5" type="ORF">RCOM_1003410</name>
</gene>
<evidence type="ECO:0000259" key="4">
    <source>
        <dbReference type="Pfam" id="PF08370"/>
    </source>
</evidence>
<dbReference type="Pfam" id="PF08370">
    <property type="entry name" value="PDR_assoc"/>
    <property type="match status" value="1"/>
</dbReference>
<dbReference type="eggNOG" id="KOG0065">
    <property type="taxonomic scope" value="Eukaryota"/>
</dbReference>
<evidence type="ECO:0000256" key="1">
    <source>
        <dbReference type="ARBA" id="ARBA00022448"/>
    </source>
</evidence>